<dbReference type="PANTHER" id="PTHR30193:SF41">
    <property type="entry name" value="DIACETYLCHITOBIOSE UPTAKE SYSTEM PERMEASE PROTEIN NGCF"/>
    <property type="match status" value="1"/>
</dbReference>
<dbReference type="PATRIC" id="fig|1324957.4.peg.1026"/>
<protein>
    <submittedName>
        <fullName evidence="9">Binding-protein-dependent transport systems inner membrane component</fullName>
    </submittedName>
</protein>
<evidence type="ECO:0000313" key="10">
    <source>
        <dbReference type="Proteomes" id="UP000017840"/>
    </source>
</evidence>
<gene>
    <name evidence="9" type="ORF">K933_05051</name>
</gene>
<accession>V4HHY6</accession>
<keyword evidence="4 7" id="KW-0812">Transmembrane</keyword>
<keyword evidence="3" id="KW-1003">Cell membrane</keyword>
<dbReference type="InterPro" id="IPR051393">
    <property type="entry name" value="ABC_transporter_permease"/>
</dbReference>
<comment type="subcellular location">
    <subcellularLocation>
        <location evidence="1 7">Cell membrane</location>
        <topology evidence="1 7">Multi-pass membrane protein</topology>
    </subcellularLocation>
</comment>
<feature type="domain" description="ABC transmembrane type-1" evidence="8">
    <location>
        <begin position="86"/>
        <end position="298"/>
    </location>
</feature>
<dbReference type="Pfam" id="PF00528">
    <property type="entry name" value="BPD_transp_1"/>
    <property type="match status" value="1"/>
</dbReference>
<dbReference type="InterPro" id="IPR035906">
    <property type="entry name" value="MetI-like_sf"/>
</dbReference>
<dbReference type="eggNOG" id="arCOG00157">
    <property type="taxonomic scope" value="Archaea"/>
</dbReference>
<evidence type="ECO:0000256" key="5">
    <source>
        <dbReference type="ARBA" id="ARBA00022989"/>
    </source>
</evidence>
<evidence type="ECO:0000256" key="3">
    <source>
        <dbReference type="ARBA" id="ARBA00022475"/>
    </source>
</evidence>
<evidence type="ECO:0000259" key="8">
    <source>
        <dbReference type="PROSITE" id="PS50928"/>
    </source>
</evidence>
<keyword evidence="6 7" id="KW-0472">Membrane</keyword>
<dbReference type="STRING" id="1324957.K933_05051"/>
<keyword evidence="2 7" id="KW-0813">Transport</keyword>
<dbReference type="Gene3D" id="1.10.3720.10">
    <property type="entry name" value="MetI-like"/>
    <property type="match status" value="1"/>
</dbReference>
<dbReference type="SUPFAM" id="SSF161098">
    <property type="entry name" value="MetI-like"/>
    <property type="match status" value="1"/>
</dbReference>
<dbReference type="GO" id="GO:0055085">
    <property type="term" value="P:transmembrane transport"/>
    <property type="evidence" value="ECO:0007669"/>
    <property type="project" value="InterPro"/>
</dbReference>
<feature type="transmembrane region" description="Helical" evidence="7">
    <location>
        <begin position="228"/>
        <end position="246"/>
    </location>
</feature>
<dbReference type="AlphaFoldDB" id="V4HHY6"/>
<feature type="transmembrane region" description="Helical" evidence="7">
    <location>
        <begin position="277"/>
        <end position="302"/>
    </location>
</feature>
<name>V4HHY6_9EURY</name>
<dbReference type="GO" id="GO:0005886">
    <property type="term" value="C:plasma membrane"/>
    <property type="evidence" value="ECO:0007669"/>
    <property type="project" value="UniProtKB-SubCell"/>
</dbReference>
<dbReference type="CDD" id="cd06261">
    <property type="entry name" value="TM_PBP2"/>
    <property type="match status" value="1"/>
</dbReference>
<dbReference type="OrthoDB" id="45815at2157"/>
<evidence type="ECO:0000256" key="2">
    <source>
        <dbReference type="ARBA" id="ARBA00022448"/>
    </source>
</evidence>
<dbReference type="PROSITE" id="PS50928">
    <property type="entry name" value="ABC_TM1"/>
    <property type="match status" value="1"/>
</dbReference>
<dbReference type="InterPro" id="IPR000515">
    <property type="entry name" value="MetI-like"/>
</dbReference>
<evidence type="ECO:0000313" key="9">
    <source>
        <dbReference type="EMBL" id="ESP89358.1"/>
    </source>
</evidence>
<feature type="transmembrane region" description="Helical" evidence="7">
    <location>
        <begin position="171"/>
        <end position="193"/>
    </location>
</feature>
<feature type="transmembrane region" description="Helical" evidence="7">
    <location>
        <begin position="28"/>
        <end position="47"/>
    </location>
</feature>
<dbReference type="Proteomes" id="UP000017840">
    <property type="component" value="Unassembled WGS sequence"/>
</dbReference>
<feature type="transmembrane region" description="Helical" evidence="7">
    <location>
        <begin position="90"/>
        <end position="111"/>
    </location>
</feature>
<keyword evidence="5 7" id="KW-1133">Transmembrane helix</keyword>
<dbReference type="EMBL" id="ASGZ01000013">
    <property type="protein sequence ID" value="ESP89358.1"/>
    <property type="molecule type" value="Genomic_DNA"/>
</dbReference>
<comment type="caution">
    <text evidence="9">The sequence shown here is derived from an EMBL/GenBank/DDBJ whole genome shotgun (WGS) entry which is preliminary data.</text>
</comment>
<organism evidence="9 10">
    <name type="scientific">Candidatus Halobonum tyrrellensis G22</name>
    <dbReference type="NCBI Taxonomy" id="1324957"/>
    <lineage>
        <taxon>Archaea</taxon>
        <taxon>Methanobacteriati</taxon>
        <taxon>Methanobacteriota</taxon>
        <taxon>Stenosarchaea group</taxon>
        <taxon>Halobacteria</taxon>
        <taxon>Halobacteriales</taxon>
        <taxon>Haloferacaceae</taxon>
        <taxon>Candidatus Halobonum</taxon>
    </lineage>
</organism>
<comment type="similarity">
    <text evidence="7">Belongs to the binding-protein-dependent transport system permease family.</text>
</comment>
<proteinExistence type="inferred from homology"/>
<evidence type="ECO:0000256" key="6">
    <source>
        <dbReference type="ARBA" id="ARBA00023136"/>
    </source>
</evidence>
<reference evidence="9 10" key="1">
    <citation type="journal article" date="2013" name="Genome Announc.">
        <title>Draft Genome Sequence of 'Candidatus Halobonum tyrrellensis' Strain G22, Isolated from the Hypersaline Waters of Lake Tyrrell, Australia.</title>
        <authorList>
            <person name="Ugalde J.A."/>
            <person name="Narasingarao P."/>
            <person name="Kuo S."/>
            <person name="Podell S."/>
            <person name="Allen E.E."/>
        </authorList>
    </citation>
    <scope>NUCLEOTIDE SEQUENCE [LARGE SCALE GENOMIC DNA]</scope>
    <source>
        <strain evidence="9 10">G22</strain>
    </source>
</reference>
<dbReference type="PANTHER" id="PTHR30193">
    <property type="entry name" value="ABC TRANSPORTER PERMEASE PROTEIN"/>
    <property type="match status" value="1"/>
</dbReference>
<evidence type="ECO:0000256" key="7">
    <source>
        <dbReference type="RuleBase" id="RU363032"/>
    </source>
</evidence>
<evidence type="ECO:0000256" key="4">
    <source>
        <dbReference type="ARBA" id="ARBA00022692"/>
    </source>
</evidence>
<sequence>MSVTDRFGGVVGKLSSDSRSRREFVEGVLFSLPYLALFGVFLLYPLVMGGYMSLFEWNALAPAESVFLGLENYTTLLNDSQFWNALGNTFYFALLTVPSIVVVGLGLALGVNRDIRGQGFLRAIFFSPYILTVSVAALVWIDMYSTQYGVINYYLGAVMSNPPQWLQSRLFAMPAIAMTTVWWLVGFSFVILLSARQSVPEYLYEAAKLDGAGTWRQFRDVTVPQMRGAIFFVIVINLIWAFQVYGQPYIMTSGGPNQTTETLVMYLYQAAFNQRNFGYAAAIGYVLTGILVAVSIANYYFLGGDNE</sequence>
<feature type="transmembrane region" description="Helical" evidence="7">
    <location>
        <begin position="123"/>
        <end position="141"/>
    </location>
</feature>
<keyword evidence="10" id="KW-1185">Reference proteome</keyword>
<dbReference type="RefSeq" id="WP_023393600.1">
    <property type="nucleotide sequence ID" value="NZ_ASGZ01000013.1"/>
</dbReference>
<evidence type="ECO:0000256" key="1">
    <source>
        <dbReference type="ARBA" id="ARBA00004651"/>
    </source>
</evidence>